<comment type="caution">
    <text evidence="7">The sequence shown here is derived from an EMBL/GenBank/DDBJ whole genome shotgun (WGS) entry which is preliminary data.</text>
</comment>
<dbReference type="PROSITE" id="PS50937">
    <property type="entry name" value="HTH_MERR_2"/>
    <property type="match status" value="2"/>
</dbReference>
<evidence type="ECO:0000256" key="1">
    <source>
        <dbReference type="ARBA" id="ARBA00022491"/>
    </source>
</evidence>
<dbReference type="PANTHER" id="PTHR30204">
    <property type="entry name" value="REDOX-CYCLING DRUG-SENSING TRANSCRIPTIONAL ACTIVATOR SOXR"/>
    <property type="match status" value="1"/>
</dbReference>
<name>A0ABT4U918_9ACTN</name>
<dbReference type="PANTHER" id="PTHR30204:SF69">
    <property type="entry name" value="MERR-FAMILY TRANSCRIPTIONAL REGULATOR"/>
    <property type="match status" value="1"/>
</dbReference>
<dbReference type="PROSITE" id="PS00552">
    <property type="entry name" value="HTH_MERR_1"/>
    <property type="match status" value="1"/>
</dbReference>
<evidence type="ECO:0000256" key="5">
    <source>
        <dbReference type="SAM" id="MobiDB-lite"/>
    </source>
</evidence>
<feature type="domain" description="HTH merR-type" evidence="6">
    <location>
        <begin position="7"/>
        <end position="55"/>
    </location>
</feature>
<evidence type="ECO:0000256" key="2">
    <source>
        <dbReference type="ARBA" id="ARBA00023015"/>
    </source>
</evidence>
<dbReference type="Pfam" id="PF13411">
    <property type="entry name" value="MerR_1"/>
    <property type="match status" value="1"/>
</dbReference>
<keyword evidence="2" id="KW-0805">Transcription regulation</keyword>
<evidence type="ECO:0000313" key="8">
    <source>
        <dbReference type="Proteomes" id="UP001527866"/>
    </source>
</evidence>
<dbReference type="InterPro" id="IPR009061">
    <property type="entry name" value="DNA-bd_dom_put_sf"/>
</dbReference>
<evidence type="ECO:0000256" key="3">
    <source>
        <dbReference type="ARBA" id="ARBA00023125"/>
    </source>
</evidence>
<feature type="domain" description="HTH merR-type" evidence="6">
    <location>
        <begin position="135"/>
        <end position="204"/>
    </location>
</feature>
<organism evidence="7 8">
    <name type="scientific">Nocardiopsis endophytica</name>
    <dbReference type="NCBI Taxonomy" id="3018445"/>
    <lineage>
        <taxon>Bacteria</taxon>
        <taxon>Bacillati</taxon>
        <taxon>Actinomycetota</taxon>
        <taxon>Actinomycetes</taxon>
        <taxon>Streptosporangiales</taxon>
        <taxon>Nocardiopsidaceae</taxon>
        <taxon>Nocardiopsis</taxon>
    </lineage>
</organism>
<dbReference type="Pfam" id="PF00376">
    <property type="entry name" value="MerR"/>
    <property type="match status" value="1"/>
</dbReference>
<dbReference type="InterPro" id="IPR000551">
    <property type="entry name" value="MerR-type_HTH_dom"/>
</dbReference>
<dbReference type="InterPro" id="IPR047057">
    <property type="entry name" value="MerR_fam"/>
</dbReference>
<dbReference type="SUPFAM" id="SSF46955">
    <property type="entry name" value="Putative DNA-binding domain"/>
    <property type="match status" value="2"/>
</dbReference>
<dbReference type="Gene3D" id="1.10.1660.10">
    <property type="match status" value="2"/>
</dbReference>
<gene>
    <name evidence="7" type="ORF">O4J56_22565</name>
</gene>
<feature type="region of interest" description="Disordered" evidence="5">
    <location>
        <begin position="244"/>
        <end position="266"/>
    </location>
</feature>
<evidence type="ECO:0000313" key="7">
    <source>
        <dbReference type="EMBL" id="MDA2813446.1"/>
    </source>
</evidence>
<keyword evidence="4" id="KW-0804">Transcription</keyword>
<dbReference type="EMBL" id="JAQFWQ010000078">
    <property type="protein sequence ID" value="MDA2813446.1"/>
    <property type="molecule type" value="Genomic_DNA"/>
</dbReference>
<keyword evidence="1" id="KW-0678">Repressor</keyword>
<accession>A0ABT4U918</accession>
<keyword evidence="8" id="KW-1185">Reference proteome</keyword>
<sequence>MPPRRAALRPADLAGEHGLSAQAVRNYEEQGILPPAERGANGYRRYGAAHAQALRAFLALRQGFGHRTATEVLNAANRGEEETMFRIIDRAHAALLRERETLDEVADALEALLSSPPEPSHPVGREGAALATGEPLTVGALAHRLGLHPATLRKWERVGLLRPERDRATGYRVYSPEAARDAHAARELRRGGFPLARIRDFLDRLRGAGDPSALEATLDEWRTRITARSRAMLAGARELDAYLATPPAPGPLPEGITATPGHAPDQ</sequence>
<reference evidence="7 8" key="1">
    <citation type="submission" date="2023-01" db="EMBL/GenBank/DDBJ databases">
        <title>Draft genome sequence of Nocardiopsis sp. RSe5-2 isolated from halophytes.</title>
        <authorList>
            <person name="Duangmal K."/>
            <person name="Chantavorakit T."/>
        </authorList>
    </citation>
    <scope>NUCLEOTIDE SEQUENCE [LARGE SCALE GENOMIC DNA]</scope>
    <source>
        <strain evidence="7 8">RSe5-2</strain>
    </source>
</reference>
<dbReference type="Proteomes" id="UP001527866">
    <property type="component" value="Unassembled WGS sequence"/>
</dbReference>
<dbReference type="RefSeq" id="WP_270688457.1">
    <property type="nucleotide sequence ID" value="NZ_JAQFWQ010000078.1"/>
</dbReference>
<dbReference type="SMART" id="SM00422">
    <property type="entry name" value="HTH_MERR"/>
    <property type="match status" value="2"/>
</dbReference>
<evidence type="ECO:0000259" key="6">
    <source>
        <dbReference type="PROSITE" id="PS50937"/>
    </source>
</evidence>
<proteinExistence type="predicted"/>
<protein>
    <submittedName>
        <fullName evidence="7">MerR family transcriptional regulator</fullName>
    </submittedName>
</protein>
<keyword evidence="3" id="KW-0238">DNA-binding</keyword>
<evidence type="ECO:0000256" key="4">
    <source>
        <dbReference type="ARBA" id="ARBA00023163"/>
    </source>
</evidence>